<organism evidence="2 3">
    <name type="scientific">Panicum miliaceum</name>
    <name type="common">Proso millet</name>
    <name type="synonym">Broomcorn millet</name>
    <dbReference type="NCBI Taxonomy" id="4540"/>
    <lineage>
        <taxon>Eukaryota</taxon>
        <taxon>Viridiplantae</taxon>
        <taxon>Streptophyta</taxon>
        <taxon>Embryophyta</taxon>
        <taxon>Tracheophyta</taxon>
        <taxon>Spermatophyta</taxon>
        <taxon>Magnoliopsida</taxon>
        <taxon>Liliopsida</taxon>
        <taxon>Poales</taxon>
        <taxon>Poaceae</taxon>
        <taxon>PACMAD clade</taxon>
        <taxon>Panicoideae</taxon>
        <taxon>Panicodae</taxon>
        <taxon>Paniceae</taxon>
        <taxon>Panicinae</taxon>
        <taxon>Panicum</taxon>
        <taxon>Panicum sect. Panicum</taxon>
    </lineage>
</organism>
<dbReference type="OrthoDB" id="719723at2759"/>
<feature type="region of interest" description="Disordered" evidence="1">
    <location>
        <begin position="136"/>
        <end position="184"/>
    </location>
</feature>
<evidence type="ECO:0000313" key="2">
    <source>
        <dbReference type="EMBL" id="RLN13626.1"/>
    </source>
</evidence>
<dbReference type="EMBL" id="PQIB02000006">
    <property type="protein sequence ID" value="RLN13626.1"/>
    <property type="molecule type" value="Genomic_DNA"/>
</dbReference>
<evidence type="ECO:0000313" key="3">
    <source>
        <dbReference type="Proteomes" id="UP000275267"/>
    </source>
</evidence>
<accession>A0A3L6S2Y8</accession>
<reference evidence="3" key="1">
    <citation type="journal article" date="2019" name="Nat. Commun.">
        <title>The genome of broomcorn millet.</title>
        <authorList>
            <person name="Zou C."/>
            <person name="Miki D."/>
            <person name="Li D."/>
            <person name="Tang Q."/>
            <person name="Xiao L."/>
            <person name="Rajput S."/>
            <person name="Deng P."/>
            <person name="Jia W."/>
            <person name="Huang R."/>
            <person name="Zhang M."/>
            <person name="Sun Y."/>
            <person name="Hu J."/>
            <person name="Fu X."/>
            <person name="Schnable P.S."/>
            <person name="Li F."/>
            <person name="Zhang H."/>
            <person name="Feng B."/>
            <person name="Zhu X."/>
            <person name="Liu R."/>
            <person name="Schnable J.C."/>
            <person name="Zhu J.-K."/>
            <person name="Zhang H."/>
        </authorList>
    </citation>
    <scope>NUCLEOTIDE SEQUENCE [LARGE SCALE GENOMIC DNA]</scope>
</reference>
<evidence type="ECO:0000256" key="1">
    <source>
        <dbReference type="SAM" id="MobiDB-lite"/>
    </source>
</evidence>
<dbReference type="Proteomes" id="UP000275267">
    <property type="component" value="Unassembled WGS sequence"/>
</dbReference>
<feature type="compositionally biased region" description="Low complexity" evidence="1">
    <location>
        <begin position="172"/>
        <end position="184"/>
    </location>
</feature>
<dbReference type="AlphaFoldDB" id="A0A3L6S2Y8"/>
<sequence>MAESGSRLHGDLYAMVSARTMAASVCKLLLEETGDSSRVVKSRLRQLRELDFKCPSEDDITLENLPVLPKNTAKNFLETFFKDFGTLLVEREKLRMKEQIRMKAEAYAQEVLRRPEGSVEPLGETSVDPPAAFVVEPASTFEDRDTTSGKAEGSTSQGDVAVEPAMAEDVGAADPDNAAAAEEV</sequence>
<gene>
    <name evidence="2" type="ORF">C2845_PM09G15860</name>
</gene>
<protein>
    <submittedName>
        <fullName evidence="2">Uncharacterized protein</fullName>
    </submittedName>
</protein>
<keyword evidence="3" id="KW-1185">Reference proteome</keyword>
<proteinExistence type="predicted"/>
<name>A0A3L6S2Y8_PANMI</name>
<comment type="caution">
    <text evidence="2">The sequence shown here is derived from an EMBL/GenBank/DDBJ whole genome shotgun (WGS) entry which is preliminary data.</text>
</comment>